<evidence type="ECO:0000256" key="2">
    <source>
        <dbReference type="ARBA" id="ARBA00022448"/>
    </source>
</evidence>
<comment type="similarity">
    <text evidence="1">Belongs to the bacterial solute-binding protein 7 family.</text>
</comment>
<feature type="chain" id="PRO_5039703967" evidence="5">
    <location>
        <begin position="23"/>
        <end position="361"/>
    </location>
</feature>
<name>A0A9D2HIL6_9FIRM</name>
<reference evidence="6" key="2">
    <citation type="submission" date="2021-04" db="EMBL/GenBank/DDBJ databases">
        <authorList>
            <person name="Gilroy R."/>
        </authorList>
    </citation>
    <scope>NUCLEOTIDE SEQUENCE</scope>
    <source>
        <strain evidence="6">CHK178-16964</strain>
    </source>
</reference>
<dbReference type="Pfam" id="PF03480">
    <property type="entry name" value="DctP"/>
    <property type="match status" value="1"/>
</dbReference>
<dbReference type="GO" id="GO:0055085">
    <property type="term" value="P:transmembrane transport"/>
    <property type="evidence" value="ECO:0007669"/>
    <property type="project" value="InterPro"/>
</dbReference>
<dbReference type="InterPro" id="IPR018389">
    <property type="entry name" value="DctP_fam"/>
</dbReference>
<comment type="caution">
    <text evidence="6">The sequence shown here is derived from an EMBL/GenBank/DDBJ whole genome shotgun (WGS) entry which is preliminary data.</text>
</comment>
<organism evidence="6 7">
    <name type="scientific">Candidatus Lachnoclostridium stercoravium</name>
    <dbReference type="NCBI Taxonomy" id="2838633"/>
    <lineage>
        <taxon>Bacteria</taxon>
        <taxon>Bacillati</taxon>
        <taxon>Bacillota</taxon>
        <taxon>Clostridia</taxon>
        <taxon>Lachnospirales</taxon>
        <taxon>Lachnospiraceae</taxon>
    </lineage>
</organism>
<dbReference type="PROSITE" id="PS51257">
    <property type="entry name" value="PROKAR_LIPOPROTEIN"/>
    <property type="match status" value="1"/>
</dbReference>
<sequence length="361" mass="39276">MTKNVKVFGGLCLCLTAAFAMTACGGSSSGSANSGGESQAAESGAASGDSGSFEPVTLRMANQHSSDTIANQLDQEMCERIAEETDGRITIELYSDSALGDYTNVFDELMVGTIDVAHITPVETYDSRVSASMIPYLSFNYDQLLQVYAEDGYLFTQVSDALSNLGIHLSGIFCEGFNGVGSMSELTNPTTPGADKGIICRSPMTNVYSLCLQDMGFRVSSIAYSDTYTAMQTGVVGGLAGGTAQVNYLTFRDLIKAFYDYRYIQEATLIMFNQDLWNSFLPEDQETIAAIVRETCEKAAQMAEESNNDYMSKLQEEGIEVVTFTDDELNAFAESCRANVWPQLEENYPEGFLEGIEESLQ</sequence>
<protein>
    <submittedName>
        <fullName evidence="6">TRAP transporter substrate-binding protein DctP</fullName>
    </submittedName>
</protein>
<dbReference type="AlphaFoldDB" id="A0A9D2HIL6"/>
<gene>
    <name evidence="6" type="primary">dctP</name>
    <name evidence="6" type="ORF">IAA07_08110</name>
</gene>
<dbReference type="Gene3D" id="3.40.190.170">
    <property type="entry name" value="Bacterial extracellular solute-binding protein, family 7"/>
    <property type="match status" value="1"/>
</dbReference>
<evidence type="ECO:0000256" key="4">
    <source>
        <dbReference type="SAM" id="MobiDB-lite"/>
    </source>
</evidence>
<dbReference type="NCBIfam" id="NF037995">
    <property type="entry name" value="TRAP_S1"/>
    <property type="match status" value="1"/>
</dbReference>
<keyword evidence="2" id="KW-0813">Transport</keyword>
<evidence type="ECO:0000256" key="5">
    <source>
        <dbReference type="SAM" id="SignalP"/>
    </source>
</evidence>
<evidence type="ECO:0000313" key="7">
    <source>
        <dbReference type="Proteomes" id="UP000823900"/>
    </source>
</evidence>
<evidence type="ECO:0000256" key="3">
    <source>
        <dbReference type="ARBA" id="ARBA00022729"/>
    </source>
</evidence>
<dbReference type="Proteomes" id="UP000823900">
    <property type="component" value="Unassembled WGS sequence"/>
</dbReference>
<evidence type="ECO:0000256" key="1">
    <source>
        <dbReference type="ARBA" id="ARBA00009023"/>
    </source>
</evidence>
<dbReference type="PANTHER" id="PTHR33376">
    <property type="match status" value="1"/>
</dbReference>
<proteinExistence type="inferred from homology"/>
<keyword evidence="3 5" id="KW-0732">Signal</keyword>
<dbReference type="PANTHER" id="PTHR33376:SF7">
    <property type="entry name" value="C4-DICARBOXYLATE-BINDING PROTEIN DCTB"/>
    <property type="match status" value="1"/>
</dbReference>
<evidence type="ECO:0000313" key="6">
    <source>
        <dbReference type="EMBL" id="HJA71522.1"/>
    </source>
</evidence>
<feature type="region of interest" description="Disordered" evidence="4">
    <location>
        <begin position="30"/>
        <end position="52"/>
    </location>
</feature>
<dbReference type="InterPro" id="IPR038404">
    <property type="entry name" value="TRAP_DctP_sf"/>
</dbReference>
<dbReference type="EMBL" id="DWZA01000071">
    <property type="protein sequence ID" value="HJA71522.1"/>
    <property type="molecule type" value="Genomic_DNA"/>
</dbReference>
<accession>A0A9D2HIL6</accession>
<feature type="signal peptide" evidence="5">
    <location>
        <begin position="1"/>
        <end position="22"/>
    </location>
</feature>
<reference evidence="6" key="1">
    <citation type="journal article" date="2021" name="PeerJ">
        <title>Extensive microbial diversity within the chicken gut microbiome revealed by metagenomics and culture.</title>
        <authorList>
            <person name="Gilroy R."/>
            <person name="Ravi A."/>
            <person name="Getino M."/>
            <person name="Pursley I."/>
            <person name="Horton D.L."/>
            <person name="Alikhan N.F."/>
            <person name="Baker D."/>
            <person name="Gharbi K."/>
            <person name="Hall N."/>
            <person name="Watson M."/>
            <person name="Adriaenssens E.M."/>
            <person name="Foster-Nyarko E."/>
            <person name="Jarju S."/>
            <person name="Secka A."/>
            <person name="Antonio M."/>
            <person name="Oren A."/>
            <person name="Chaudhuri R.R."/>
            <person name="La Ragione R."/>
            <person name="Hildebrand F."/>
            <person name="Pallen M.J."/>
        </authorList>
    </citation>
    <scope>NUCLEOTIDE SEQUENCE</scope>
    <source>
        <strain evidence="6">CHK178-16964</strain>
    </source>
</reference>